<evidence type="ECO:0000256" key="6">
    <source>
        <dbReference type="ARBA" id="ARBA00022695"/>
    </source>
</evidence>
<dbReference type="PATRIC" id="fig|1308866.3.peg.1657"/>
<comment type="function">
    <text evidence="9">DNA polymerase III is a complex, multichain enzyme responsible for most of the replicative synthesis in bacteria. This DNA polymerase also exhibits 3' to 5' exonuclease activity. The alpha chain is the DNA polymerase.</text>
</comment>
<dbReference type="AlphaFoldDB" id="N4WV24"/>
<dbReference type="InterPro" id="IPR040982">
    <property type="entry name" value="DNA_pol3_finger"/>
</dbReference>
<dbReference type="InterPro" id="IPR029460">
    <property type="entry name" value="DNAPol_HHH"/>
</dbReference>
<organism evidence="12 13">
    <name type="scientific">Gracilibacillus halophilus YIM-C55.5</name>
    <dbReference type="NCBI Taxonomy" id="1308866"/>
    <lineage>
        <taxon>Bacteria</taxon>
        <taxon>Bacillati</taxon>
        <taxon>Bacillota</taxon>
        <taxon>Bacilli</taxon>
        <taxon>Bacillales</taxon>
        <taxon>Bacillaceae</taxon>
        <taxon>Gracilibacillus</taxon>
    </lineage>
</organism>
<evidence type="ECO:0000259" key="11">
    <source>
        <dbReference type="SMART" id="SM00481"/>
    </source>
</evidence>
<dbReference type="PANTHER" id="PTHR32294">
    <property type="entry name" value="DNA POLYMERASE III SUBUNIT ALPHA"/>
    <property type="match status" value="1"/>
</dbReference>
<dbReference type="Gene3D" id="3.20.20.140">
    <property type="entry name" value="Metal-dependent hydrolases"/>
    <property type="match status" value="1"/>
</dbReference>
<keyword evidence="5" id="KW-0808">Transferase</keyword>
<dbReference type="PANTHER" id="PTHR32294:SF0">
    <property type="entry name" value="DNA POLYMERASE III SUBUNIT ALPHA"/>
    <property type="match status" value="1"/>
</dbReference>
<dbReference type="InterPro" id="IPR004805">
    <property type="entry name" value="DnaE2/DnaE/PolC"/>
</dbReference>
<dbReference type="Pfam" id="PF07733">
    <property type="entry name" value="DNA_pol3_alpha"/>
    <property type="match status" value="1"/>
</dbReference>
<proteinExistence type="inferred from homology"/>
<dbReference type="CDD" id="cd07431">
    <property type="entry name" value="PHP_PolIIIA"/>
    <property type="match status" value="1"/>
</dbReference>
<dbReference type="eggNOG" id="COG0587">
    <property type="taxonomic scope" value="Bacteria"/>
</dbReference>
<dbReference type="GO" id="GO:0008408">
    <property type="term" value="F:3'-5' exonuclease activity"/>
    <property type="evidence" value="ECO:0007669"/>
    <property type="project" value="InterPro"/>
</dbReference>
<comment type="caution">
    <text evidence="12">The sequence shown here is derived from an EMBL/GenBank/DDBJ whole genome shotgun (WGS) entry which is preliminary data.</text>
</comment>
<dbReference type="Proteomes" id="UP000012283">
    <property type="component" value="Unassembled WGS sequence"/>
</dbReference>
<evidence type="ECO:0000256" key="4">
    <source>
        <dbReference type="ARBA" id="ARBA00019114"/>
    </source>
</evidence>
<evidence type="ECO:0000256" key="9">
    <source>
        <dbReference type="ARBA" id="ARBA00025611"/>
    </source>
</evidence>
<dbReference type="SMART" id="SM00481">
    <property type="entry name" value="POLIIIAc"/>
    <property type="match status" value="1"/>
</dbReference>
<evidence type="ECO:0000256" key="10">
    <source>
        <dbReference type="ARBA" id="ARBA00049244"/>
    </source>
</evidence>
<dbReference type="GO" id="GO:0003676">
    <property type="term" value="F:nucleic acid binding"/>
    <property type="evidence" value="ECO:0007669"/>
    <property type="project" value="InterPro"/>
</dbReference>
<dbReference type="InterPro" id="IPR004365">
    <property type="entry name" value="NA-bd_OB_tRNA"/>
</dbReference>
<dbReference type="NCBIfam" id="TIGR00594">
    <property type="entry name" value="polc"/>
    <property type="match status" value="1"/>
</dbReference>
<name>N4WV24_9BACI</name>
<sequence>MQQTQLQIRTGYSFMKSTLQIDTFVNEAARLGYGSLAITDEFVMHGAIHFYQACKKAGIKPIIGLSGTVSVDGTSVPMLFLARNFAGYQVLLQWSSNYQNSEDVTLEMLADQKHHLTYILPVDQAYLWQSDSFIGHLDQQLQFIQDIPVTLGVSTATIDVWQQLKSYTEQTSRFAVALSDIRYLYKKDRQAYHCYRAIATGDYWQSYQLPENEGMHLPTVEELQEGFYQWPALVDNANQIADQCHVNVPLNQRLLPKYPLDNGQTADDYLEQLCLQALKRHERHLNTTYTERLYHELDVIRSMGFSDYFLIVWDFIQYARNQEIMVGPGRGSAAGSLVAYLLNITDVDPIRYQLLFERFLNPERVSMPDIDIDFADDRRDEVIQYVVDTYGKKHVAQIATFGTFAARSLLRELFKTMEVSDDDARYILKYLPKESNITIAAMLKQTPELVDYIKQSHHLQQVFKIAHRLEGLPRHVSTHAAGVIISDQPLTNYTALMIPSNQDHYLTQFAMKDLETVGLLKMDFLGLRNLTLLDKVRKQIEYRHQEVFPIEAIPFDNQKTFELLRKGRTNGIFQLESQGMKSVLQRLVPNHFEDIVAVNALYRPGPMDFIPTYIARKHGQESVTYIHPDLAEILEPTFGVLVYQEQIMQVANKMAGYHYGDADILRRAVSKKEKAAMERQRELFIAGCKRNGYSMDVAEELFDWIVRFSNYGFNRSHAVAYSVIAYQLAYVKANYPVSFFTEMLSLQIGNPEKLQLYFREAKQFGIEMLPPSINKSIGKFRAEHQSIRIGLSIIKGFGFQAVKEVMNARKKDGPFRSLFDFCLRVSTRVLNRKMIEALILAGAFDEIHSNRATLLANLDEALEQGELFHEFDDQVTFLHDLAIDASYDEMDPFPVMKQLMMEKEVIGFFVSTHPLLKMRDELRESGYISVEDAKHAKRRYVSMVAAVQSLKVIRTKKGESMAFATLSDETGEIESVLFPHAYREVNHWIEEDLFVTTKGRVDERRGNTQYIVEQLQPFDIESEQMRQARIYIQINADEEATTIDYLRSLANQYPGRAVVYVYHQDQKQLFKLSKEYWLENHADIIQQLRSRFGNDNVAVQ</sequence>
<keyword evidence="13" id="KW-1185">Reference proteome</keyword>
<evidence type="ECO:0000256" key="1">
    <source>
        <dbReference type="ARBA" id="ARBA00004496"/>
    </source>
</evidence>
<dbReference type="NCBIfam" id="NF004226">
    <property type="entry name" value="PRK05673.1"/>
    <property type="match status" value="1"/>
</dbReference>
<keyword evidence="8" id="KW-0239">DNA-directed DNA polymerase</keyword>
<dbReference type="Gene3D" id="1.10.150.870">
    <property type="match status" value="1"/>
</dbReference>
<dbReference type="InterPro" id="IPR011708">
    <property type="entry name" value="DNA_pol3_alpha_NTPase_dom"/>
</dbReference>
<evidence type="ECO:0000256" key="3">
    <source>
        <dbReference type="ARBA" id="ARBA00012417"/>
    </source>
</evidence>
<dbReference type="GO" id="GO:0006260">
    <property type="term" value="P:DNA replication"/>
    <property type="evidence" value="ECO:0007669"/>
    <property type="project" value="UniProtKB-KW"/>
</dbReference>
<evidence type="ECO:0000313" key="13">
    <source>
        <dbReference type="Proteomes" id="UP000012283"/>
    </source>
</evidence>
<protein>
    <recommendedName>
        <fullName evidence="4">DNA polymerase III subunit alpha</fullName>
        <ecNumber evidence="3">2.7.7.7</ecNumber>
    </recommendedName>
</protein>
<dbReference type="Gene3D" id="1.10.10.1600">
    <property type="entry name" value="Bacterial DNA polymerase III alpha subunit, thumb domain"/>
    <property type="match status" value="1"/>
</dbReference>
<dbReference type="InterPro" id="IPR041931">
    <property type="entry name" value="DNA_pol3_alpha_thumb_dom"/>
</dbReference>
<dbReference type="CDD" id="cd04485">
    <property type="entry name" value="DnaE_OBF"/>
    <property type="match status" value="1"/>
</dbReference>
<evidence type="ECO:0000313" key="12">
    <source>
        <dbReference type="EMBL" id="ENH96951.1"/>
    </source>
</evidence>
<comment type="catalytic activity">
    <reaction evidence="10">
        <text>DNA(n) + a 2'-deoxyribonucleoside 5'-triphosphate = DNA(n+1) + diphosphate</text>
        <dbReference type="Rhea" id="RHEA:22508"/>
        <dbReference type="Rhea" id="RHEA-COMP:17339"/>
        <dbReference type="Rhea" id="RHEA-COMP:17340"/>
        <dbReference type="ChEBI" id="CHEBI:33019"/>
        <dbReference type="ChEBI" id="CHEBI:61560"/>
        <dbReference type="ChEBI" id="CHEBI:173112"/>
        <dbReference type="EC" id="2.7.7.7"/>
    </reaction>
</comment>
<dbReference type="OrthoDB" id="9803237at2"/>
<reference evidence="12 13" key="1">
    <citation type="submission" date="2013-03" db="EMBL/GenBank/DDBJ databases">
        <title>Draft genome sequence of Gracibacillus halophilus YIM-C55.5, a moderately halophilic and thermophilic organism from the Xiaochaidamu salt lake.</title>
        <authorList>
            <person name="Sugumar T."/>
            <person name="Polireddy D.R."/>
            <person name="Antony A."/>
            <person name="Madhava Y.R."/>
            <person name="Sivakumar N."/>
        </authorList>
    </citation>
    <scope>NUCLEOTIDE SEQUENCE [LARGE SCALE GENOMIC DNA]</scope>
    <source>
        <strain evidence="12 13">YIM-C55.5</strain>
    </source>
</reference>
<dbReference type="RefSeq" id="WP_003468016.1">
    <property type="nucleotide sequence ID" value="NZ_APML01000026.1"/>
</dbReference>
<evidence type="ECO:0000256" key="8">
    <source>
        <dbReference type="ARBA" id="ARBA00022932"/>
    </source>
</evidence>
<gene>
    <name evidence="12" type="ORF">J416_08207</name>
</gene>
<keyword evidence="7" id="KW-0235">DNA replication</keyword>
<evidence type="ECO:0000256" key="2">
    <source>
        <dbReference type="ARBA" id="ARBA00009496"/>
    </source>
</evidence>
<dbReference type="InterPro" id="IPR003141">
    <property type="entry name" value="Pol/His_phosphatase_N"/>
</dbReference>
<dbReference type="SUPFAM" id="SSF89550">
    <property type="entry name" value="PHP domain-like"/>
    <property type="match status" value="1"/>
</dbReference>
<accession>N4WV24</accession>
<feature type="domain" description="Polymerase/histidinol phosphatase N-terminal" evidence="11">
    <location>
        <begin position="4"/>
        <end position="71"/>
    </location>
</feature>
<evidence type="ECO:0000256" key="5">
    <source>
        <dbReference type="ARBA" id="ARBA00022679"/>
    </source>
</evidence>
<evidence type="ECO:0000256" key="7">
    <source>
        <dbReference type="ARBA" id="ARBA00022705"/>
    </source>
</evidence>
<dbReference type="EC" id="2.7.7.7" evidence="3"/>
<dbReference type="Pfam" id="PF02811">
    <property type="entry name" value="PHP"/>
    <property type="match status" value="1"/>
</dbReference>
<dbReference type="Pfam" id="PF01336">
    <property type="entry name" value="tRNA_anti-codon"/>
    <property type="match status" value="1"/>
</dbReference>
<dbReference type="GO" id="GO:0005737">
    <property type="term" value="C:cytoplasm"/>
    <property type="evidence" value="ECO:0007669"/>
    <property type="project" value="UniProtKB-SubCell"/>
</dbReference>
<comment type="similarity">
    <text evidence="2">Belongs to the DNA polymerase type-C family. DnaE subfamily.</text>
</comment>
<comment type="subcellular location">
    <subcellularLocation>
        <location evidence="1">Cytoplasm</location>
    </subcellularLocation>
</comment>
<dbReference type="STRING" id="1308866.J416_08207"/>
<dbReference type="GO" id="GO:0003887">
    <property type="term" value="F:DNA-directed DNA polymerase activity"/>
    <property type="evidence" value="ECO:0007669"/>
    <property type="project" value="UniProtKB-KW"/>
</dbReference>
<dbReference type="InterPro" id="IPR004013">
    <property type="entry name" value="PHP_dom"/>
</dbReference>
<dbReference type="InterPro" id="IPR016195">
    <property type="entry name" value="Pol/histidinol_Pase-like"/>
</dbReference>
<dbReference type="EMBL" id="APML01000026">
    <property type="protein sequence ID" value="ENH96951.1"/>
    <property type="molecule type" value="Genomic_DNA"/>
</dbReference>
<keyword evidence="6" id="KW-0548">Nucleotidyltransferase</keyword>
<dbReference type="Pfam" id="PF17657">
    <property type="entry name" value="DNA_pol3_finger"/>
    <property type="match status" value="1"/>
</dbReference>
<dbReference type="Pfam" id="PF14579">
    <property type="entry name" value="HHH_6"/>
    <property type="match status" value="1"/>
</dbReference>